<protein>
    <submittedName>
        <fullName evidence="1">Uncharacterized protein</fullName>
    </submittedName>
</protein>
<gene>
    <name evidence="1" type="ORF">KTC_20040</name>
</gene>
<dbReference type="EMBL" id="AP019376">
    <property type="protein sequence ID" value="BBH87253.1"/>
    <property type="molecule type" value="Genomic_DNA"/>
</dbReference>
<reference evidence="1" key="1">
    <citation type="submission" date="2018-12" db="EMBL/GenBank/DDBJ databases">
        <title>Novel natural products biosynthetic potential of the class Ktedonobacteria.</title>
        <authorList>
            <person name="Zheng Y."/>
            <person name="Saitou A."/>
            <person name="Wang C.M."/>
            <person name="Toyoda A."/>
            <person name="Minakuchi Y."/>
            <person name="Sekiguchi Y."/>
            <person name="Ueda K."/>
            <person name="Takano H."/>
            <person name="Sakai Y."/>
            <person name="Yokota A."/>
            <person name="Yabe S."/>
        </authorList>
    </citation>
    <scope>NUCLEOTIDE SEQUENCE</scope>
    <source>
        <strain evidence="1">COM3</strain>
    </source>
</reference>
<evidence type="ECO:0000313" key="1">
    <source>
        <dbReference type="EMBL" id="BBH87253.1"/>
    </source>
</evidence>
<proteinExistence type="predicted"/>
<organism evidence="1">
    <name type="scientific">Thermosporothrix sp. COM3</name>
    <dbReference type="NCBI Taxonomy" id="2490863"/>
    <lineage>
        <taxon>Bacteria</taxon>
        <taxon>Bacillati</taxon>
        <taxon>Chloroflexota</taxon>
        <taxon>Ktedonobacteria</taxon>
        <taxon>Ktedonobacterales</taxon>
        <taxon>Thermosporotrichaceae</taxon>
        <taxon>Thermosporothrix</taxon>
    </lineage>
</organism>
<sequence>MWVCEAAWEAKAQAKYQRGGTMFAPLKKCLHEHRKKKEAQPDRLCLVSLQECGAQLSGLPELPPFALARLAGGHIAVFLPGPTDRAR</sequence>
<dbReference type="AlphaFoldDB" id="A0A455SFK6"/>
<accession>A0A455SFK6</accession>
<name>A0A455SFK6_9CHLR</name>